<accession>A0A392SJC6</accession>
<dbReference type="Proteomes" id="UP000265520">
    <property type="component" value="Unassembled WGS sequence"/>
</dbReference>
<keyword evidence="2" id="KW-1185">Reference proteome</keyword>
<name>A0A392SJC6_9FABA</name>
<protein>
    <submittedName>
        <fullName evidence="1">Uncharacterized protein</fullName>
    </submittedName>
</protein>
<sequence length="59" mass="6608">MSSCLIQIVVEIVFDLYLVGFHVQRSIVHVLVVLDILVQVDVVVQVVLDVLVVLVDVHE</sequence>
<dbReference type="AlphaFoldDB" id="A0A392SJC6"/>
<comment type="caution">
    <text evidence="1">The sequence shown here is derived from an EMBL/GenBank/DDBJ whole genome shotgun (WGS) entry which is preliminary data.</text>
</comment>
<evidence type="ECO:0000313" key="2">
    <source>
        <dbReference type="Proteomes" id="UP000265520"/>
    </source>
</evidence>
<proteinExistence type="predicted"/>
<organism evidence="1 2">
    <name type="scientific">Trifolium medium</name>
    <dbReference type="NCBI Taxonomy" id="97028"/>
    <lineage>
        <taxon>Eukaryota</taxon>
        <taxon>Viridiplantae</taxon>
        <taxon>Streptophyta</taxon>
        <taxon>Embryophyta</taxon>
        <taxon>Tracheophyta</taxon>
        <taxon>Spermatophyta</taxon>
        <taxon>Magnoliopsida</taxon>
        <taxon>eudicotyledons</taxon>
        <taxon>Gunneridae</taxon>
        <taxon>Pentapetalae</taxon>
        <taxon>rosids</taxon>
        <taxon>fabids</taxon>
        <taxon>Fabales</taxon>
        <taxon>Fabaceae</taxon>
        <taxon>Papilionoideae</taxon>
        <taxon>50 kb inversion clade</taxon>
        <taxon>NPAAA clade</taxon>
        <taxon>Hologalegina</taxon>
        <taxon>IRL clade</taxon>
        <taxon>Trifolieae</taxon>
        <taxon>Trifolium</taxon>
    </lineage>
</organism>
<reference evidence="1 2" key="1">
    <citation type="journal article" date="2018" name="Front. Plant Sci.">
        <title>Red Clover (Trifolium pratense) and Zigzag Clover (T. medium) - A Picture of Genomic Similarities and Differences.</title>
        <authorList>
            <person name="Dluhosova J."/>
            <person name="Istvanek J."/>
            <person name="Nedelnik J."/>
            <person name="Repkova J."/>
        </authorList>
    </citation>
    <scope>NUCLEOTIDE SEQUENCE [LARGE SCALE GENOMIC DNA]</scope>
    <source>
        <strain evidence="2">cv. 10/8</strain>
        <tissue evidence="1">Leaf</tissue>
    </source>
</reference>
<dbReference type="EMBL" id="LXQA010391053">
    <property type="protein sequence ID" value="MCI48749.1"/>
    <property type="molecule type" value="Genomic_DNA"/>
</dbReference>
<evidence type="ECO:0000313" key="1">
    <source>
        <dbReference type="EMBL" id="MCI48749.1"/>
    </source>
</evidence>